<dbReference type="EMBL" id="MJUW02000122">
    <property type="protein sequence ID" value="OQD44590.1"/>
    <property type="molecule type" value="Genomic_DNA"/>
</dbReference>
<keyword evidence="3" id="KW-1185">Reference proteome</keyword>
<dbReference type="Gene3D" id="1.10.10.10">
    <property type="entry name" value="Winged helix-like DNA-binding domain superfamily/Winged helix DNA-binding domain"/>
    <property type="match status" value="1"/>
</dbReference>
<comment type="caution">
    <text evidence="2">The sequence shown here is derived from an EMBL/GenBank/DDBJ whole genome shotgun (WGS) entry which is preliminary data.</text>
</comment>
<dbReference type="PANTHER" id="PTHR38431:SF1">
    <property type="entry name" value="BLL2305 PROTEIN"/>
    <property type="match status" value="1"/>
</dbReference>
<dbReference type="SUPFAM" id="SSF46955">
    <property type="entry name" value="Putative DNA-binding domain"/>
    <property type="match status" value="1"/>
</dbReference>
<dbReference type="GO" id="GO:0003677">
    <property type="term" value="F:DNA binding"/>
    <property type="evidence" value="ECO:0007669"/>
    <property type="project" value="InterPro"/>
</dbReference>
<evidence type="ECO:0000313" key="3">
    <source>
        <dbReference type="Proteomes" id="UP000242219"/>
    </source>
</evidence>
<reference evidence="2 3" key="1">
    <citation type="journal article" date="2016" name="Genome Announc.">
        <title>Draft Genome Sequence of the Anaerobic Ammonium-Oxidizing Bacterium 'Candidatus Brocadia sp. 40'.</title>
        <authorList>
            <person name="Ali M."/>
            <person name="Haroon M.F."/>
            <person name="Narita Y."/>
            <person name="Zhang L."/>
            <person name="Rangel Shaw D."/>
            <person name="Okabe S."/>
            <person name="Saikaly P.E."/>
        </authorList>
    </citation>
    <scope>NUCLEOTIDE SEQUENCE [LARGE SCALE GENOMIC DNA]</scope>
    <source>
        <strain evidence="2 3">40</strain>
    </source>
</reference>
<dbReference type="InterPro" id="IPR009061">
    <property type="entry name" value="DNA-bd_dom_put_sf"/>
</dbReference>
<feature type="domain" description="Helix-turn-helix" evidence="1">
    <location>
        <begin position="7"/>
        <end position="55"/>
    </location>
</feature>
<dbReference type="InterPro" id="IPR041657">
    <property type="entry name" value="HTH_17"/>
</dbReference>
<dbReference type="InterPro" id="IPR010093">
    <property type="entry name" value="SinI_DNA-bd"/>
</dbReference>
<sequence length="76" mass="8995">MHNPNIMTIKQVAEYLKISPRTVYKLVKEGTIPSFRIMNMWRFERSKIDQWIQEKSEINNFNENGGTAHAKSIDNR</sequence>
<accession>A0A1V6LWS7</accession>
<dbReference type="AlphaFoldDB" id="A0A1V6LWS7"/>
<evidence type="ECO:0000313" key="2">
    <source>
        <dbReference type="EMBL" id="OQD44590.1"/>
    </source>
</evidence>
<dbReference type="InterPro" id="IPR036388">
    <property type="entry name" value="WH-like_DNA-bd_sf"/>
</dbReference>
<dbReference type="Pfam" id="PF12728">
    <property type="entry name" value="HTH_17"/>
    <property type="match status" value="1"/>
</dbReference>
<dbReference type="NCBIfam" id="TIGR01764">
    <property type="entry name" value="excise"/>
    <property type="match status" value="1"/>
</dbReference>
<dbReference type="PANTHER" id="PTHR38431">
    <property type="entry name" value="BLL2305 PROTEIN"/>
    <property type="match status" value="1"/>
</dbReference>
<proteinExistence type="predicted"/>
<name>A0A1V6LWS7_9BACT</name>
<evidence type="ECO:0000259" key="1">
    <source>
        <dbReference type="Pfam" id="PF12728"/>
    </source>
</evidence>
<protein>
    <recommendedName>
        <fullName evidence="1">Helix-turn-helix domain-containing protein</fullName>
    </recommendedName>
</protein>
<gene>
    <name evidence="2" type="ORF">BIY37_12820</name>
</gene>
<organism evidence="2 3">
    <name type="scientific">Candidatus Brocadia sapporoensis</name>
    <dbReference type="NCBI Taxonomy" id="392547"/>
    <lineage>
        <taxon>Bacteria</taxon>
        <taxon>Pseudomonadati</taxon>
        <taxon>Planctomycetota</taxon>
        <taxon>Candidatus Brocadiia</taxon>
        <taxon>Candidatus Brocadiales</taxon>
        <taxon>Candidatus Brocadiaceae</taxon>
        <taxon>Candidatus Brocadia</taxon>
    </lineage>
</organism>
<dbReference type="RefSeq" id="WP_070068211.1">
    <property type="nucleotide sequence ID" value="NZ_MJUW02000122.1"/>
</dbReference>
<dbReference type="Proteomes" id="UP000242219">
    <property type="component" value="Unassembled WGS sequence"/>
</dbReference>